<dbReference type="EMBL" id="PDCK01000044">
    <property type="protein sequence ID" value="PRQ23463.1"/>
    <property type="molecule type" value="Genomic_DNA"/>
</dbReference>
<dbReference type="InterPro" id="IPR000873">
    <property type="entry name" value="AMP-dep_synth/lig_dom"/>
</dbReference>
<evidence type="ECO:0000256" key="1">
    <source>
        <dbReference type="ARBA" id="ARBA00004496"/>
    </source>
</evidence>
<keyword evidence="3" id="KW-0436">Ligase</keyword>
<dbReference type="GO" id="GO:0005737">
    <property type="term" value="C:cytoplasm"/>
    <property type="evidence" value="ECO:0007669"/>
    <property type="project" value="UniProtKB-SubCell"/>
</dbReference>
<evidence type="ECO:0000313" key="4">
    <source>
        <dbReference type="Proteomes" id="UP000238479"/>
    </source>
</evidence>
<keyword evidence="4" id="KW-1185">Reference proteome</keyword>
<dbReference type="PROSITE" id="PS00455">
    <property type="entry name" value="AMP_BINDING"/>
    <property type="match status" value="1"/>
</dbReference>
<organism evidence="3 4">
    <name type="scientific">Rosa chinensis</name>
    <name type="common">China rose</name>
    <dbReference type="NCBI Taxonomy" id="74649"/>
    <lineage>
        <taxon>Eukaryota</taxon>
        <taxon>Viridiplantae</taxon>
        <taxon>Streptophyta</taxon>
        <taxon>Embryophyta</taxon>
        <taxon>Tracheophyta</taxon>
        <taxon>Spermatophyta</taxon>
        <taxon>Magnoliopsida</taxon>
        <taxon>eudicotyledons</taxon>
        <taxon>Gunneridae</taxon>
        <taxon>Pentapetalae</taxon>
        <taxon>rosids</taxon>
        <taxon>fabids</taxon>
        <taxon>Rosales</taxon>
        <taxon>Rosaceae</taxon>
        <taxon>Rosoideae</taxon>
        <taxon>Rosoideae incertae sedis</taxon>
        <taxon>Rosa</taxon>
    </lineage>
</organism>
<accession>A0A2P6PNE5</accession>
<dbReference type="STRING" id="74649.A0A2P6PNE5"/>
<dbReference type="InterPro" id="IPR020845">
    <property type="entry name" value="AMP-binding_CS"/>
</dbReference>
<comment type="caution">
    <text evidence="3">The sequence shown here is derived from an EMBL/GenBank/DDBJ whole genome shotgun (WGS) entry which is preliminary data.</text>
</comment>
<reference evidence="3 4" key="1">
    <citation type="journal article" date="2018" name="Nat. Genet.">
        <title>The Rosa genome provides new insights in the design of modern roses.</title>
        <authorList>
            <person name="Bendahmane M."/>
        </authorList>
    </citation>
    <scope>NUCLEOTIDE SEQUENCE [LARGE SCALE GENOMIC DNA]</scope>
    <source>
        <strain evidence="4">cv. Old Blush</strain>
    </source>
</reference>
<dbReference type="Gramene" id="PRQ23463">
    <property type="protein sequence ID" value="PRQ23463"/>
    <property type="gene ID" value="RchiOBHm_Chr6g0261621"/>
</dbReference>
<dbReference type="EC" id="6.2.1.3" evidence="3"/>
<evidence type="ECO:0000313" key="3">
    <source>
        <dbReference type="EMBL" id="PRQ23463.1"/>
    </source>
</evidence>
<dbReference type="InterPro" id="IPR042099">
    <property type="entry name" value="ANL_N_sf"/>
</dbReference>
<gene>
    <name evidence="3" type="ORF">RchiOBHm_Chr6g0261621</name>
</gene>
<feature type="domain" description="AMP-dependent synthetase/ligase" evidence="2">
    <location>
        <begin position="27"/>
        <end position="70"/>
    </location>
</feature>
<dbReference type="AlphaFoldDB" id="A0A2P6PNE5"/>
<dbReference type="Gene3D" id="3.40.50.12780">
    <property type="entry name" value="N-terminal domain of ligase-like"/>
    <property type="match status" value="1"/>
</dbReference>
<dbReference type="GO" id="GO:0004467">
    <property type="term" value="F:long-chain fatty acid-CoA ligase activity"/>
    <property type="evidence" value="ECO:0007669"/>
    <property type="project" value="UniProtKB-EC"/>
</dbReference>
<evidence type="ECO:0000259" key="2">
    <source>
        <dbReference type="Pfam" id="PF00501"/>
    </source>
</evidence>
<dbReference type="Proteomes" id="UP000238479">
    <property type="component" value="Chromosome 6"/>
</dbReference>
<comment type="subcellular location">
    <subcellularLocation>
        <location evidence="1">Cytoplasm</location>
    </subcellularLocation>
</comment>
<dbReference type="SUPFAM" id="SSF56801">
    <property type="entry name" value="Acetyl-CoA synthetase-like"/>
    <property type="match status" value="1"/>
</dbReference>
<dbReference type="Pfam" id="PF00501">
    <property type="entry name" value="AMP-binding"/>
    <property type="match status" value="1"/>
</dbReference>
<name>A0A2P6PNE5_ROSCH</name>
<proteinExistence type="predicted"/>
<protein>
    <submittedName>
        <fullName evidence="3">Putative long-chain-fatty-acid--CoA ligase</fullName>
        <ecNumber evidence="3">6.2.1.3</ecNumber>
    </submittedName>
</protein>
<sequence length="131" mass="14729">MFLALKTRKQKNWGILLFVGGILSVDSDCELPPKQRTAVCTIMYTSGTTGEPKSVIVSNAALMSEVLYLCLVYCTVLKHNSTSFTCQRQINLQRTCFDHGDLVVMSQKRPLQGHCCFGFWSIIKMKLFPDS</sequence>